<dbReference type="AlphaFoldDB" id="A0A8R1DVS2"/>
<proteinExistence type="predicted"/>
<protein>
    <recommendedName>
        <fullName evidence="5">Protein sleepless</fullName>
    </recommendedName>
</protein>
<keyword evidence="1" id="KW-0472">Membrane</keyword>
<accession>A0A8R1DVS2</accession>
<reference evidence="3" key="2">
    <citation type="submission" date="2022-06" db="UniProtKB">
        <authorList>
            <consortium name="EnsemblMetazoa"/>
        </authorList>
    </citation>
    <scope>IDENTIFICATION</scope>
    <source>
        <strain evidence="3">DF5081</strain>
    </source>
</reference>
<keyword evidence="1" id="KW-1133">Transmembrane helix</keyword>
<keyword evidence="2" id="KW-0732">Signal</keyword>
<feature type="signal peptide" evidence="2">
    <location>
        <begin position="1"/>
        <end position="20"/>
    </location>
</feature>
<reference evidence="4" key="1">
    <citation type="submission" date="2010-08" db="EMBL/GenBank/DDBJ databases">
        <authorList>
            <consortium name="Caenorhabditis japonica Sequencing Consortium"/>
            <person name="Wilson R.K."/>
        </authorList>
    </citation>
    <scope>NUCLEOTIDE SEQUENCE [LARGE SCALE GENOMIC DNA]</scope>
    <source>
        <strain evidence="4">DF5081</strain>
    </source>
</reference>
<keyword evidence="4" id="KW-1185">Reference proteome</keyword>
<dbReference type="Proteomes" id="UP000005237">
    <property type="component" value="Unassembled WGS sequence"/>
</dbReference>
<dbReference type="EnsemblMetazoa" id="CJA13613.1">
    <property type="protein sequence ID" value="CJA13613.1"/>
    <property type="gene ID" value="WBGene00132817"/>
</dbReference>
<keyword evidence="1" id="KW-0812">Transmembrane</keyword>
<evidence type="ECO:0000313" key="4">
    <source>
        <dbReference type="Proteomes" id="UP000005237"/>
    </source>
</evidence>
<evidence type="ECO:0000313" key="3">
    <source>
        <dbReference type="EnsemblMetazoa" id="CJA13613.1"/>
    </source>
</evidence>
<evidence type="ECO:0008006" key="5">
    <source>
        <dbReference type="Google" id="ProtNLM"/>
    </source>
</evidence>
<feature type="transmembrane region" description="Helical" evidence="1">
    <location>
        <begin position="127"/>
        <end position="148"/>
    </location>
</feature>
<sequence>MPLPHQFFLLFLCFLTTATADLMRTVYCANKCNDYLKVPEASIPKCERRHLQLNQCGTVISCSWSDVEEEKQRPVANATDEIICCYDVILKEKGDCDAQHLPSSSQHPPKIVSSSSASSDCASQTPALFSVIAVLLLVIAAQTFYIMWTCAFQRCPCQQKIGQFEEATVTQPPRLIFAARPACESHLLSFEQLSS</sequence>
<evidence type="ECO:0000256" key="1">
    <source>
        <dbReference type="SAM" id="Phobius"/>
    </source>
</evidence>
<evidence type="ECO:0000256" key="2">
    <source>
        <dbReference type="SAM" id="SignalP"/>
    </source>
</evidence>
<name>A0A8R1DVS2_CAEJA</name>
<feature type="chain" id="PRO_5035895828" description="Protein sleepless" evidence="2">
    <location>
        <begin position="21"/>
        <end position="195"/>
    </location>
</feature>
<organism evidence="3 4">
    <name type="scientific">Caenorhabditis japonica</name>
    <dbReference type="NCBI Taxonomy" id="281687"/>
    <lineage>
        <taxon>Eukaryota</taxon>
        <taxon>Metazoa</taxon>
        <taxon>Ecdysozoa</taxon>
        <taxon>Nematoda</taxon>
        <taxon>Chromadorea</taxon>
        <taxon>Rhabditida</taxon>
        <taxon>Rhabditina</taxon>
        <taxon>Rhabditomorpha</taxon>
        <taxon>Rhabditoidea</taxon>
        <taxon>Rhabditidae</taxon>
        <taxon>Peloderinae</taxon>
        <taxon>Caenorhabditis</taxon>
    </lineage>
</organism>